<sequence>MHADLLIHAEWILTVDADNRQLTDHAVAVTDGRIQAILPYDDARRTFQAAQTVELPGHVLIPGLVNAHTHAAMSLLRGLADDLPLMTWLHEHIWPTEQRWVDTQFVADGTRLAVLEMLRGGVTCYNDMYFHPEITAQVTAEAGMRAVIGMIVVDFPTGYAASADEYFAKGLALYEHYQHHPLIQLAWAPHAPYSVSDAPLQRVAELATALQVPIHIHLHETADEINNALRAHDERPFARLDRLGLINPLLAAVHMTQLSDAEIARLAEMGAIVVHCPESNLKLASGFCPVAKLFDAGVNVALGTDGAASNNDLNLLGEMRTAALLAKGIAGSASVVPAADALRMATINGARALGLADEIGSIELGKSADLVALDLRDPHTQPLYHPVSQLVYAAGRHQVRQVWIRGQQVIRDGVATTMRVPEILAEAQVWAARIGAASVRE</sequence>
<reference evidence="8" key="1">
    <citation type="submission" date="2016-10" db="EMBL/GenBank/DDBJ databases">
        <authorList>
            <person name="Varghese N."/>
            <person name="Submissions S."/>
        </authorList>
    </citation>
    <scope>NUCLEOTIDE SEQUENCE [LARGE SCALE GENOMIC DNA]</scope>
    <source>
        <strain evidence="8">DSM 173</strain>
    </source>
</reference>
<dbReference type="FunFam" id="3.20.20.140:FF:000014">
    <property type="entry name" value="5-methylthioadenosine/S-adenosylhomocysteine deaminase"/>
    <property type="match status" value="1"/>
</dbReference>
<evidence type="ECO:0000256" key="1">
    <source>
        <dbReference type="ARBA" id="ARBA00006745"/>
    </source>
</evidence>
<feature type="binding site" evidence="5">
    <location>
        <position position="70"/>
    </location>
    <ligand>
        <name>Zn(2+)</name>
        <dbReference type="ChEBI" id="CHEBI:29105"/>
    </ligand>
</feature>
<dbReference type="Pfam" id="PF01979">
    <property type="entry name" value="Amidohydro_1"/>
    <property type="match status" value="1"/>
</dbReference>
<evidence type="ECO:0000256" key="2">
    <source>
        <dbReference type="ARBA" id="ARBA00022723"/>
    </source>
</evidence>
<dbReference type="SUPFAM" id="SSF51338">
    <property type="entry name" value="Composite domain of metallo-dependent hydrolases"/>
    <property type="match status" value="1"/>
</dbReference>
<feature type="binding site" evidence="5">
    <location>
        <position position="305"/>
    </location>
    <ligand>
        <name>Zn(2+)</name>
        <dbReference type="ChEBI" id="CHEBI:29105"/>
    </ligand>
</feature>
<feature type="binding site" evidence="5">
    <location>
        <position position="97"/>
    </location>
    <ligand>
        <name>substrate</name>
    </ligand>
</feature>
<keyword evidence="8" id="KW-1185">Reference proteome</keyword>
<comment type="catalytic activity">
    <reaction evidence="5">
        <text>S-methyl-5'-thioadenosine + H2O + H(+) = S-methyl-5'-thioinosine + NH4(+)</text>
        <dbReference type="Rhea" id="RHEA:25025"/>
        <dbReference type="ChEBI" id="CHEBI:15377"/>
        <dbReference type="ChEBI" id="CHEBI:15378"/>
        <dbReference type="ChEBI" id="CHEBI:17509"/>
        <dbReference type="ChEBI" id="CHEBI:28938"/>
        <dbReference type="ChEBI" id="CHEBI:48595"/>
        <dbReference type="EC" id="3.5.4.31"/>
    </reaction>
</comment>
<evidence type="ECO:0000313" key="8">
    <source>
        <dbReference type="Proteomes" id="UP000198672"/>
    </source>
</evidence>
<dbReference type="InterPro" id="IPR011059">
    <property type="entry name" value="Metal-dep_hydrolase_composite"/>
</dbReference>
<dbReference type="EMBL" id="FNOW01000004">
    <property type="protein sequence ID" value="SDX47646.1"/>
    <property type="molecule type" value="Genomic_DNA"/>
</dbReference>
<dbReference type="GO" id="GO:0050270">
    <property type="term" value="F:S-adenosylhomocysteine deaminase activity"/>
    <property type="evidence" value="ECO:0007669"/>
    <property type="project" value="UniProtKB-UniRule"/>
</dbReference>
<evidence type="ECO:0000259" key="6">
    <source>
        <dbReference type="Pfam" id="PF01979"/>
    </source>
</evidence>
<dbReference type="PANTHER" id="PTHR43794">
    <property type="entry name" value="AMINOHYDROLASE SSNA-RELATED"/>
    <property type="match status" value="1"/>
</dbReference>
<dbReference type="InterPro" id="IPR006680">
    <property type="entry name" value="Amidohydro-rel"/>
</dbReference>
<evidence type="ECO:0000256" key="5">
    <source>
        <dbReference type="HAMAP-Rule" id="MF_01281"/>
    </source>
</evidence>
<keyword evidence="4 5" id="KW-0862">Zinc</keyword>
<dbReference type="Gene3D" id="3.20.20.140">
    <property type="entry name" value="Metal-dependent hydrolases"/>
    <property type="match status" value="1"/>
</dbReference>
<dbReference type="PANTHER" id="PTHR43794:SF11">
    <property type="entry name" value="AMIDOHYDROLASE-RELATED DOMAIN-CONTAINING PROTEIN"/>
    <property type="match status" value="1"/>
</dbReference>
<dbReference type="HAMAP" id="MF_01281">
    <property type="entry name" value="MTA_SAH_deamin"/>
    <property type="match status" value="1"/>
</dbReference>
<dbReference type="EC" id="3.5.4.28" evidence="5"/>
<organism evidence="7 8">
    <name type="scientific">Allochromatium warmingii</name>
    <name type="common">Chromatium warmingii</name>
    <dbReference type="NCBI Taxonomy" id="61595"/>
    <lineage>
        <taxon>Bacteria</taxon>
        <taxon>Pseudomonadati</taxon>
        <taxon>Pseudomonadota</taxon>
        <taxon>Gammaproteobacteria</taxon>
        <taxon>Chromatiales</taxon>
        <taxon>Chromatiaceae</taxon>
        <taxon>Allochromatium</taxon>
    </lineage>
</organism>
<gene>
    <name evidence="5" type="primary">mtaD</name>
    <name evidence="7" type="ORF">SAMN05421644_10480</name>
</gene>
<dbReference type="Gene3D" id="2.30.40.10">
    <property type="entry name" value="Urease, subunit C, domain 1"/>
    <property type="match status" value="1"/>
</dbReference>
<accession>A0A1H3C0M4</accession>
<dbReference type="NCBIfam" id="NF006549">
    <property type="entry name" value="PRK09045.1"/>
    <property type="match status" value="1"/>
</dbReference>
<dbReference type="EC" id="3.5.4.31" evidence="5"/>
<dbReference type="STRING" id="61595.SAMN05421644_10480"/>
<proteinExistence type="inferred from homology"/>
<dbReference type="CDD" id="cd01298">
    <property type="entry name" value="ATZ_TRZ_like"/>
    <property type="match status" value="1"/>
</dbReference>
<dbReference type="InterPro" id="IPR050287">
    <property type="entry name" value="MTA/SAH_deaminase"/>
</dbReference>
<dbReference type="RefSeq" id="WP_091332023.1">
    <property type="nucleotide sequence ID" value="NZ_FNOW01000004.1"/>
</dbReference>
<comment type="function">
    <text evidence="5">Catalyzes the deamination of 5-methylthioadenosine and S-adenosyl-L-homocysteine into 5-methylthioinosine and S-inosyl-L-homocysteine, respectively. Is also able to deaminate adenosine.</text>
</comment>
<feature type="binding site" evidence="5">
    <location>
        <position position="305"/>
    </location>
    <ligand>
        <name>substrate</name>
    </ligand>
</feature>
<feature type="binding site" evidence="5">
    <location>
        <position position="220"/>
    </location>
    <ligand>
        <name>substrate</name>
    </ligand>
</feature>
<evidence type="ECO:0000313" key="7">
    <source>
        <dbReference type="EMBL" id="SDX47646.1"/>
    </source>
</evidence>
<comment type="cofactor">
    <cofactor evidence="5">
        <name>Zn(2+)</name>
        <dbReference type="ChEBI" id="CHEBI:29105"/>
    </cofactor>
    <text evidence="5">Binds 1 zinc ion per subunit.</text>
</comment>
<comment type="similarity">
    <text evidence="1">Belongs to the metallo-dependent hydrolases superfamily. ATZ/TRZ family.</text>
</comment>
<keyword evidence="2 5" id="KW-0479">Metal-binding</keyword>
<evidence type="ECO:0000256" key="3">
    <source>
        <dbReference type="ARBA" id="ARBA00022801"/>
    </source>
</evidence>
<comment type="similarity">
    <text evidence="5">Belongs to the metallo-dependent hydrolases superfamily. MTA/SAH deaminase family.</text>
</comment>
<dbReference type="SUPFAM" id="SSF51556">
    <property type="entry name" value="Metallo-dependent hydrolases"/>
    <property type="match status" value="1"/>
</dbReference>
<comment type="caution">
    <text evidence="5">Lacks conserved residue(s) required for the propagation of feature annotation.</text>
</comment>
<dbReference type="InterPro" id="IPR023512">
    <property type="entry name" value="Deaminase_MtaD/DadD"/>
</dbReference>
<dbReference type="Proteomes" id="UP000198672">
    <property type="component" value="Unassembled WGS sequence"/>
</dbReference>
<feature type="binding site" evidence="5">
    <location>
        <position position="68"/>
    </location>
    <ligand>
        <name>Zn(2+)</name>
        <dbReference type="ChEBI" id="CHEBI:29105"/>
    </ligand>
</feature>
<feature type="domain" description="Amidohydrolase-related" evidence="6">
    <location>
        <begin position="59"/>
        <end position="409"/>
    </location>
</feature>
<protein>
    <recommendedName>
        <fullName evidence="5">5-methylthioadenosine/S-adenosylhomocysteine deaminase</fullName>
        <shortName evidence="5">MTA/SAH deaminase</shortName>
        <ecNumber evidence="5">3.5.4.28</ecNumber>
        <ecNumber evidence="5">3.5.4.31</ecNumber>
    </recommendedName>
</protein>
<dbReference type="GO" id="GO:0046872">
    <property type="term" value="F:metal ion binding"/>
    <property type="evidence" value="ECO:0007669"/>
    <property type="project" value="UniProtKB-KW"/>
</dbReference>
<dbReference type="GO" id="GO:0090614">
    <property type="term" value="F:5'-methylthioadenosine deaminase activity"/>
    <property type="evidence" value="ECO:0007669"/>
    <property type="project" value="UniProtKB-UniRule"/>
</dbReference>
<dbReference type="InterPro" id="IPR032466">
    <property type="entry name" value="Metal_Hydrolase"/>
</dbReference>
<comment type="catalytic activity">
    <reaction evidence="5">
        <text>S-adenosyl-L-homocysteine + H2O + H(+) = S-inosyl-L-homocysteine + NH4(+)</text>
        <dbReference type="Rhea" id="RHEA:20716"/>
        <dbReference type="ChEBI" id="CHEBI:15377"/>
        <dbReference type="ChEBI" id="CHEBI:15378"/>
        <dbReference type="ChEBI" id="CHEBI:28938"/>
        <dbReference type="ChEBI" id="CHEBI:57856"/>
        <dbReference type="ChEBI" id="CHEBI:57985"/>
        <dbReference type="EC" id="3.5.4.28"/>
    </reaction>
</comment>
<name>A0A1H3C0M4_ALLWA</name>
<dbReference type="OrthoDB" id="9807210at2"/>
<dbReference type="AlphaFoldDB" id="A0A1H3C0M4"/>
<evidence type="ECO:0000256" key="4">
    <source>
        <dbReference type="ARBA" id="ARBA00022833"/>
    </source>
</evidence>
<feature type="binding site" evidence="5">
    <location>
        <position position="217"/>
    </location>
    <ligand>
        <name>Zn(2+)</name>
        <dbReference type="ChEBI" id="CHEBI:29105"/>
    </ligand>
</feature>
<keyword evidence="3 5" id="KW-0378">Hydrolase</keyword>
<feature type="binding site" evidence="5">
    <location>
        <position position="190"/>
    </location>
    <ligand>
        <name>substrate</name>
    </ligand>
</feature>